<dbReference type="Pfam" id="PF00089">
    <property type="entry name" value="Trypsin"/>
    <property type="match status" value="1"/>
</dbReference>
<keyword evidence="2" id="KW-0378">Hydrolase</keyword>
<feature type="disulfide bond" evidence="5">
    <location>
        <begin position="11"/>
        <end position="26"/>
    </location>
</feature>
<dbReference type="EMBL" id="OU963862">
    <property type="protein sequence ID" value="CAH0381042.1"/>
    <property type="molecule type" value="Genomic_DNA"/>
</dbReference>
<dbReference type="Proteomes" id="UP001152759">
    <property type="component" value="Chromosome 1"/>
</dbReference>
<feature type="disulfide bond" evidence="5">
    <location>
        <begin position="36"/>
        <end position="54"/>
    </location>
</feature>
<dbReference type="GO" id="GO:0004252">
    <property type="term" value="F:serine-type endopeptidase activity"/>
    <property type="evidence" value="ECO:0007669"/>
    <property type="project" value="InterPro"/>
</dbReference>
<dbReference type="SMART" id="SM00020">
    <property type="entry name" value="Tryp_SPc"/>
    <property type="match status" value="1"/>
</dbReference>
<feature type="disulfide bond" evidence="5">
    <location>
        <begin position="48"/>
        <end position="63"/>
    </location>
</feature>
<dbReference type="Gene3D" id="2.40.10.10">
    <property type="entry name" value="Trypsin-like serine proteases"/>
    <property type="match status" value="1"/>
</dbReference>
<proteinExistence type="predicted"/>
<dbReference type="InterPro" id="IPR036055">
    <property type="entry name" value="LDL_receptor-like_sf"/>
</dbReference>
<dbReference type="Gene3D" id="4.10.400.10">
    <property type="entry name" value="Low-density Lipoprotein Receptor"/>
    <property type="match status" value="2"/>
</dbReference>
<dbReference type="InterPro" id="IPR009003">
    <property type="entry name" value="Peptidase_S1_PA"/>
</dbReference>
<dbReference type="InterPro" id="IPR023415">
    <property type="entry name" value="LDLR_class-A_CS"/>
</dbReference>
<dbReference type="PROSITE" id="PS50068">
    <property type="entry name" value="LDLRA_2"/>
    <property type="match status" value="2"/>
</dbReference>
<organism evidence="7 8">
    <name type="scientific">Bemisia tabaci</name>
    <name type="common">Sweetpotato whitefly</name>
    <name type="synonym">Aleurodes tabaci</name>
    <dbReference type="NCBI Taxonomy" id="7038"/>
    <lineage>
        <taxon>Eukaryota</taxon>
        <taxon>Metazoa</taxon>
        <taxon>Ecdysozoa</taxon>
        <taxon>Arthropoda</taxon>
        <taxon>Hexapoda</taxon>
        <taxon>Insecta</taxon>
        <taxon>Pterygota</taxon>
        <taxon>Neoptera</taxon>
        <taxon>Paraneoptera</taxon>
        <taxon>Hemiptera</taxon>
        <taxon>Sternorrhyncha</taxon>
        <taxon>Aleyrodoidea</taxon>
        <taxon>Aleyrodidae</taxon>
        <taxon>Aleyrodinae</taxon>
        <taxon>Bemisia</taxon>
    </lineage>
</organism>
<dbReference type="CDD" id="cd00112">
    <property type="entry name" value="LDLa"/>
    <property type="match status" value="2"/>
</dbReference>
<keyword evidence="4 5" id="KW-1015">Disulfide bond</keyword>
<feature type="domain" description="Peptidase S1" evidence="6">
    <location>
        <begin position="137"/>
        <end position="372"/>
    </location>
</feature>
<evidence type="ECO:0000259" key="6">
    <source>
        <dbReference type="PROSITE" id="PS50240"/>
    </source>
</evidence>
<accession>A0A9N9ZZI8</accession>
<dbReference type="GO" id="GO:0006508">
    <property type="term" value="P:proteolysis"/>
    <property type="evidence" value="ECO:0007669"/>
    <property type="project" value="UniProtKB-KW"/>
</dbReference>
<name>A0A9N9ZZI8_BEMTA</name>
<evidence type="ECO:0000256" key="2">
    <source>
        <dbReference type="ARBA" id="ARBA00022801"/>
    </source>
</evidence>
<dbReference type="InterPro" id="IPR001254">
    <property type="entry name" value="Trypsin_dom"/>
</dbReference>
<dbReference type="SMART" id="SM00192">
    <property type="entry name" value="LDLa"/>
    <property type="match status" value="2"/>
</dbReference>
<dbReference type="FunFam" id="2.40.10.10:FF:000003">
    <property type="entry name" value="Transmembrane serine protease 3"/>
    <property type="match status" value="1"/>
</dbReference>
<dbReference type="PROSITE" id="PS00134">
    <property type="entry name" value="TRYPSIN_HIS"/>
    <property type="match status" value="1"/>
</dbReference>
<keyword evidence="1" id="KW-0645">Protease</keyword>
<dbReference type="SUPFAM" id="SSF50494">
    <property type="entry name" value="Trypsin-like serine proteases"/>
    <property type="match status" value="1"/>
</dbReference>
<dbReference type="PROSITE" id="PS01209">
    <property type="entry name" value="LDLRA_1"/>
    <property type="match status" value="1"/>
</dbReference>
<dbReference type="CDD" id="cd00190">
    <property type="entry name" value="Tryp_SPc"/>
    <property type="match status" value="1"/>
</dbReference>
<dbReference type="InterPro" id="IPR002172">
    <property type="entry name" value="LDrepeatLR_classA_rpt"/>
</dbReference>
<dbReference type="AlphaFoldDB" id="A0A9N9ZZI8"/>
<keyword evidence="8" id="KW-1185">Reference proteome</keyword>
<evidence type="ECO:0000313" key="8">
    <source>
        <dbReference type="Proteomes" id="UP001152759"/>
    </source>
</evidence>
<dbReference type="PANTHER" id="PTHR24252">
    <property type="entry name" value="ACROSIN-RELATED"/>
    <property type="match status" value="1"/>
</dbReference>
<evidence type="ECO:0000256" key="4">
    <source>
        <dbReference type="ARBA" id="ARBA00023157"/>
    </source>
</evidence>
<evidence type="ECO:0000256" key="3">
    <source>
        <dbReference type="ARBA" id="ARBA00022825"/>
    </source>
</evidence>
<sequence length="381" mass="43290">MKRCIPEDYRCDGHVDCEDKSDELDCIQCQKGMIHCGSNRCISMSQMCDGRVDCPYGQDERNCSNVAKSERLLAKKSYSKGQQRHPYRRSWKKKVALMREMKTCNTSDRENYQVNLACSDYICGLRKHPMERPLPRIIGGVESTPGDWPFLAALLGGPEQIFYCAGVLISDQWVLTASHCVGNFSSGDPTGWTIQLGITRRDAHSYMGQKMKVHRVISHPQYNVGVAHDNDVALFQLKTKVEFHEHLVPVCLPPPNYELAPGTMCTVIGWGKTDDSHASGYEAAVYEVQVPVLNRDLCNNWLEHRDINVTKGMICAGYPEGGKDACQMEVEQQERWFVGGIVSWGIKCAHPHLPGVYAYVPRYVDWILNQMHRYDELERRL</sequence>
<comment type="caution">
    <text evidence="5">Lacks conserved residue(s) required for the propagation of feature annotation.</text>
</comment>
<dbReference type="InterPro" id="IPR043504">
    <property type="entry name" value="Peptidase_S1_PA_chymotrypsin"/>
</dbReference>
<evidence type="ECO:0000256" key="1">
    <source>
        <dbReference type="ARBA" id="ARBA00022670"/>
    </source>
</evidence>
<feature type="disulfide bond" evidence="5">
    <location>
        <begin position="29"/>
        <end position="41"/>
    </location>
</feature>
<evidence type="ECO:0000313" key="7">
    <source>
        <dbReference type="EMBL" id="CAH0381042.1"/>
    </source>
</evidence>
<dbReference type="InterPro" id="IPR018114">
    <property type="entry name" value="TRYPSIN_HIS"/>
</dbReference>
<keyword evidence="3" id="KW-0720">Serine protease</keyword>
<dbReference type="PRINTS" id="PR00261">
    <property type="entry name" value="LDLRECEPTOR"/>
</dbReference>
<dbReference type="Pfam" id="PF00057">
    <property type="entry name" value="Ldl_recept_a"/>
    <property type="match status" value="2"/>
</dbReference>
<dbReference type="PROSITE" id="PS50240">
    <property type="entry name" value="TRYPSIN_DOM"/>
    <property type="match status" value="1"/>
</dbReference>
<dbReference type="SUPFAM" id="SSF57424">
    <property type="entry name" value="LDL receptor-like module"/>
    <property type="match status" value="2"/>
</dbReference>
<dbReference type="PANTHER" id="PTHR24252:SF20">
    <property type="entry name" value="LOW QUALITY PROTEIN: TRANSMEMBRANE PROTEASE SERINE 6"/>
    <property type="match status" value="1"/>
</dbReference>
<reference evidence="7" key="1">
    <citation type="submission" date="2021-12" db="EMBL/GenBank/DDBJ databases">
        <authorList>
            <person name="King R."/>
        </authorList>
    </citation>
    <scope>NUCLEOTIDE SEQUENCE</scope>
</reference>
<gene>
    <name evidence="7" type="ORF">BEMITA_LOCUS734</name>
</gene>
<protein>
    <recommendedName>
        <fullName evidence="6">Peptidase S1 domain-containing protein</fullName>
    </recommendedName>
</protein>
<evidence type="ECO:0000256" key="5">
    <source>
        <dbReference type="PROSITE-ProRule" id="PRU00124"/>
    </source>
</evidence>